<accession>A0A7X2ZD33</accession>
<dbReference type="SUPFAM" id="SSF56317">
    <property type="entry name" value="Carbon-nitrogen hydrolase"/>
    <property type="match status" value="1"/>
</dbReference>
<evidence type="ECO:0000313" key="4">
    <source>
        <dbReference type="Proteomes" id="UP000450917"/>
    </source>
</evidence>
<dbReference type="PROSITE" id="PS01227">
    <property type="entry name" value="UPF0012"/>
    <property type="match status" value="1"/>
</dbReference>
<dbReference type="AlphaFoldDB" id="A0A7X2ZD33"/>
<protein>
    <submittedName>
        <fullName evidence="3">Carbon-nitrogen family hydrolase</fullName>
    </submittedName>
</protein>
<feature type="domain" description="CN hydrolase" evidence="2">
    <location>
        <begin position="1"/>
        <end position="239"/>
    </location>
</feature>
<sequence length="260" mass="29443">MKVALVQMDVQIGEPEVNYRKVERFLDEAMAQSPDVIIFPEMWNTGYALEQGDALADADGQRTRALFSSYAKAHNVMIVGGSVLYKDSGSGDITNTMLVFDRNGDEVLRYDKVHLFRLMDEDQYLKAGNSFGLFDYEGTGIGTMICYDLRFPLLFRKLVSLGAKVIINTAQWPTARVDHWRTLVISRAIENQSYMIAVNRCGTSRETAFPGNSLVIDPWGEVLLEGDGTEQVYVIDIDLAKVDEIRKRIPVFDDQRFDLY</sequence>
<comment type="caution">
    <text evidence="3">The sequence shown here is derived from an EMBL/GenBank/DDBJ whole genome shotgun (WGS) entry which is preliminary data.</text>
</comment>
<dbReference type="PANTHER" id="PTHR23088">
    <property type="entry name" value="NITRILASE-RELATED"/>
    <property type="match status" value="1"/>
</dbReference>
<dbReference type="Proteomes" id="UP000450917">
    <property type="component" value="Unassembled WGS sequence"/>
</dbReference>
<dbReference type="InterPro" id="IPR003010">
    <property type="entry name" value="C-N_Hydrolase"/>
</dbReference>
<dbReference type="PANTHER" id="PTHR23088:SF27">
    <property type="entry name" value="DEAMINATED GLUTATHIONE AMIDASE"/>
    <property type="match status" value="1"/>
</dbReference>
<dbReference type="GO" id="GO:0016787">
    <property type="term" value="F:hydrolase activity"/>
    <property type="evidence" value="ECO:0007669"/>
    <property type="project" value="UniProtKB-KW"/>
</dbReference>
<dbReference type="Gene3D" id="3.60.110.10">
    <property type="entry name" value="Carbon-nitrogen hydrolase"/>
    <property type="match status" value="1"/>
</dbReference>
<dbReference type="Pfam" id="PF00795">
    <property type="entry name" value="CN_hydrolase"/>
    <property type="match status" value="1"/>
</dbReference>
<evidence type="ECO:0000256" key="1">
    <source>
        <dbReference type="ARBA" id="ARBA00010613"/>
    </source>
</evidence>
<dbReference type="CDD" id="cd07583">
    <property type="entry name" value="nitrilase_5"/>
    <property type="match status" value="1"/>
</dbReference>
<comment type="similarity">
    <text evidence="1">Belongs to the carbon-nitrogen hydrolase superfamily. NIT1/NIT2 family.</text>
</comment>
<evidence type="ECO:0000259" key="2">
    <source>
        <dbReference type="PROSITE" id="PS50263"/>
    </source>
</evidence>
<dbReference type="InterPro" id="IPR001110">
    <property type="entry name" value="UPF0012_CS"/>
</dbReference>
<proteinExistence type="inferred from homology"/>
<dbReference type="PROSITE" id="PS50263">
    <property type="entry name" value="CN_HYDROLASE"/>
    <property type="match status" value="1"/>
</dbReference>
<gene>
    <name evidence="3" type="ORF">GNP93_15155</name>
</gene>
<reference evidence="3 4" key="1">
    <citation type="submission" date="2019-11" db="EMBL/GenBank/DDBJ databases">
        <title>Draft genome sequences of five Paenibacillus species of dairy origin.</title>
        <authorList>
            <person name="Olajide A.M."/>
            <person name="Chen S."/>
            <person name="Lapointe G."/>
        </authorList>
    </citation>
    <scope>NUCLEOTIDE SEQUENCE [LARGE SCALE GENOMIC DNA]</scope>
    <source>
        <strain evidence="3 4">2CS3</strain>
    </source>
</reference>
<keyword evidence="3" id="KW-0378">Hydrolase</keyword>
<organism evidence="3 4">
    <name type="scientific">Paenibacillus validus</name>
    <dbReference type="NCBI Taxonomy" id="44253"/>
    <lineage>
        <taxon>Bacteria</taxon>
        <taxon>Bacillati</taxon>
        <taxon>Bacillota</taxon>
        <taxon>Bacilli</taxon>
        <taxon>Bacillales</taxon>
        <taxon>Paenibacillaceae</taxon>
        <taxon>Paenibacillus</taxon>
    </lineage>
</organism>
<dbReference type="InterPro" id="IPR036526">
    <property type="entry name" value="C-N_Hydrolase_sf"/>
</dbReference>
<keyword evidence="4" id="KW-1185">Reference proteome</keyword>
<dbReference type="RefSeq" id="WP_127606704.1">
    <property type="nucleotide sequence ID" value="NZ_JARTHJ010000006.1"/>
</dbReference>
<name>A0A7X2ZD33_9BACL</name>
<evidence type="ECO:0000313" key="3">
    <source>
        <dbReference type="EMBL" id="MUG72008.1"/>
    </source>
</evidence>
<dbReference type="EMBL" id="WNZX01000012">
    <property type="protein sequence ID" value="MUG72008.1"/>
    <property type="molecule type" value="Genomic_DNA"/>
</dbReference>